<sequence>MKNIDKNAAPSSEEIEIFLKQVDFILPDGFISFFKETNGADISTDENYILLWALTDMMDMNKDYKVQDYAPEFFIFGSDGGNTALAIEKITGDIYEMPFIGMSNDAAIFKNNSFKEFIEDI</sequence>
<dbReference type="Proteomes" id="UP000298340">
    <property type="component" value="Unassembled WGS sequence"/>
</dbReference>
<accession>A0A4Y7UFS6</accession>
<evidence type="ECO:0000313" key="3">
    <source>
        <dbReference type="EMBL" id="TEB45216.1"/>
    </source>
</evidence>
<dbReference type="InterPro" id="IPR018958">
    <property type="entry name" value="Knr4/Smi1-like_dom"/>
</dbReference>
<feature type="domain" description="Knr4/Smi1-like" evidence="1">
    <location>
        <begin position="9"/>
        <end position="120"/>
    </location>
</feature>
<reference evidence="2" key="3">
    <citation type="submission" date="2019-03" db="EMBL/GenBank/DDBJ databases">
        <authorList>
            <person name="Whitman W."/>
            <person name="Huntemann M."/>
            <person name="Clum A."/>
            <person name="Pillay M."/>
            <person name="Palaniappan K."/>
            <person name="Varghese N."/>
            <person name="Mikhailova N."/>
            <person name="Stamatis D."/>
            <person name="Reddy T."/>
            <person name="Daum C."/>
            <person name="Shapiro N."/>
            <person name="Ivanova N."/>
            <person name="Kyrpides N."/>
            <person name="Woyke T."/>
        </authorList>
    </citation>
    <scope>NUCLEOTIDE SEQUENCE</scope>
    <source>
        <strain evidence="2">P5626</strain>
    </source>
</reference>
<evidence type="ECO:0000313" key="4">
    <source>
        <dbReference type="Proteomes" id="UP000295270"/>
    </source>
</evidence>
<proteinExistence type="predicted"/>
<dbReference type="Proteomes" id="UP000295270">
    <property type="component" value="Unassembled WGS sequence"/>
</dbReference>
<reference evidence="2 4" key="1">
    <citation type="journal article" date="2015" name="Stand. Genomic Sci.">
        <title>Genomic Encyclopedia of Bacterial and Archaeal Type Strains, Phase III: the genomes of soil and plant-associated and newly described type strains.</title>
        <authorList>
            <person name="Whitman W.B."/>
            <person name="Woyke T."/>
            <person name="Klenk H.P."/>
            <person name="Zhou Y."/>
            <person name="Lilburn T.G."/>
            <person name="Beck B.J."/>
            <person name="De Vos P."/>
            <person name="Vandamme P."/>
            <person name="Eisen J.A."/>
            <person name="Garrity G."/>
            <person name="Hugenholtz P."/>
            <person name="Kyrpides N.C."/>
        </authorList>
    </citation>
    <scope>NUCLEOTIDE SEQUENCE [LARGE SCALE GENOMIC DNA]</scope>
    <source>
        <strain evidence="2 4">P5626</strain>
    </source>
</reference>
<keyword evidence="4" id="KW-1185">Reference proteome</keyword>
<dbReference type="AlphaFoldDB" id="A0A4Y7UFS6"/>
<dbReference type="RefSeq" id="WP_132034058.1">
    <property type="nucleotide sequence ID" value="NZ_QWDN01000002.1"/>
</dbReference>
<protein>
    <submittedName>
        <fullName evidence="2">SMI1/KNR4 family protein SUKH-1</fullName>
    </submittedName>
</protein>
<dbReference type="SUPFAM" id="SSF160631">
    <property type="entry name" value="SMI1/KNR4-like"/>
    <property type="match status" value="1"/>
</dbReference>
<dbReference type="EMBL" id="QWDN01000002">
    <property type="protein sequence ID" value="TEB45216.1"/>
    <property type="molecule type" value="Genomic_DNA"/>
</dbReference>
<dbReference type="Pfam" id="PF09346">
    <property type="entry name" value="SMI1_KNR4"/>
    <property type="match status" value="1"/>
</dbReference>
<organism evidence="3 5">
    <name type="scientific">Flavobacterium circumlabens</name>
    <dbReference type="NCBI Taxonomy" id="2133765"/>
    <lineage>
        <taxon>Bacteria</taxon>
        <taxon>Pseudomonadati</taxon>
        <taxon>Bacteroidota</taxon>
        <taxon>Flavobacteriia</taxon>
        <taxon>Flavobacteriales</taxon>
        <taxon>Flavobacteriaceae</taxon>
        <taxon>Flavobacterium</taxon>
    </lineage>
</organism>
<gene>
    <name evidence="3" type="ORF">D0809_08605</name>
    <name evidence="2" type="ORF">EV142_102596</name>
</gene>
<comment type="caution">
    <text evidence="3">The sequence shown here is derived from an EMBL/GenBank/DDBJ whole genome shotgun (WGS) entry which is preliminary data.</text>
</comment>
<evidence type="ECO:0000259" key="1">
    <source>
        <dbReference type="SMART" id="SM00860"/>
    </source>
</evidence>
<dbReference type="EMBL" id="SLWA01000002">
    <property type="protein sequence ID" value="TCN59976.1"/>
    <property type="molecule type" value="Genomic_DNA"/>
</dbReference>
<dbReference type="Gene3D" id="3.40.1580.10">
    <property type="entry name" value="SMI1/KNR4-like"/>
    <property type="match status" value="1"/>
</dbReference>
<dbReference type="InterPro" id="IPR037883">
    <property type="entry name" value="Knr4/Smi1-like_sf"/>
</dbReference>
<dbReference type="SMART" id="SM00860">
    <property type="entry name" value="SMI1_KNR4"/>
    <property type="match status" value="1"/>
</dbReference>
<name>A0A4Y7UFS6_9FLAO</name>
<evidence type="ECO:0000313" key="2">
    <source>
        <dbReference type="EMBL" id="TCN59976.1"/>
    </source>
</evidence>
<reference evidence="3 5" key="2">
    <citation type="journal article" date="2018" name="Syst. Appl. Microbiol.">
        <title>Flavobacterium circumlabens sp. nov. and Flavobacterium cupreum sp. nov., two psychrotrophic species isolated from Antarctic environmental samples.</title>
        <authorList>
            <person name="Kralova S."/>
            <person name="Busse H.J."/>
            <person name="Svec P."/>
            <person name="Maslanova I."/>
            <person name="Stankova E."/>
            <person name="Bartak M."/>
            <person name="Sedlacek I."/>
        </authorList>
    </citation>
    <scope>NUCLEOTIDE SEQUENCE [LARGE SCALE GENOMIC DNA]</scope>
    <source>
        <strain evidence="3 5">CCM 8828</strain>
    </source>
</reference>
<evidence type="ECO:0000313" key="5">
    <source>
        <dbReference type="Proteomes" id="UP000298340"/>
    </source>
</evidence>
<dbReference type="OrthoDB" id="9795554at2"/>